<dbReference type="SUPFAM" id="SSF53756">
    <property type="entry name" value="UDP-Glycosyltransferase/glycogen phosphorylase"/>
    <property type="match status" value="1"/>
</dbReference>
<organism evidence="5 6">
    <name type="scientific">Cohnella faecalis</name>
    <dbReference type="NCBI Taxonomy" id="2315694"/>
    <lineage>
        <taxon>Bacteria</taxon>
        <taxon>Bacillati</taxon>
        <taxon>Bacillota</taxon>
        <taxon>Bacilli</taxon>
        <taxon>Bacillales</taxon>
        <taxon>Paenibacillaceae</taxon>
        <taxon>Cohnella</taxon>
    </lineage>
</organism>
<dbReference type="FunFam" id="3.40.50.2000:FF:000072">
    <property type="entry name" value="Glycosyl transferase"/>
    <property type="match status" value="1"/>
</dbReference>
<dbReference type="PANTHER" id="PTHR48043">
    <property type="entry name" value="EG:EG0003.4 PROTEIN-RELATED"/>
    <property type="match status" value="1"/>
</dbReference>
<dbReference type="Pfam" id="PF06722">
    <property type="entry name" value="EryCIII-like_C"/>
    <property type="match status" value="1"/>
</dbReference>
<dbReference type="InterPro" id="IPR006326">
    <property type="entry name" value="UDPGT_MGT-like"/>
</dbReference>
<dbReference type="GO" id="GO:0008194">
    <property type="term" value="F:UDP-glycosyltransferase activity"/>
    <property type="evidence" value="ECO:0007669"/>
    <property type="project" value="InterPro"/>
</dbReference>
<gene>
    <name evidence="5" type="ORF">D3H35_26920</name>
</gene>
<dbReference type="RefSeq" id="WP_119152211.1">
    <property type="nucleotide sequence ID" value="NZ_JBHSOV010000011.1"/>
</dbReference>
<keyword evidence="2" id="KW-0328">Glycosyltransferase</keyword>
<dbReference type="PANTHER" id="PTHR48043:SF145">
    <property type="entry name" value="FI06409P-RELATED"/>
    <property type="match status" value="1"/>
</dbReference>
<dbReference type="AlphaFoldDB" id="A0A398CLU3"/>
<dbReference type="InterPro" id="IPR050271">
    <property type="entry name" value="UDP-glycosyltransferase"/>
</dbReference>
<keyword evidence="3 5" id="KW-0808">Transferase</keyword>
<dbReference type="Gene3D" id="3.40.50.2000">
    <property type="entry name" value="Glycogen Phosphorylase B"/>
    <property type="match status" value="2"/>
</dbReference>
<evidence type="ECO:0000313" key="5">
    <source>
        <dbReference type="EMBL" id="RIE00817.1"/>
    </source>
</evidence>
<dbReference type="OrthoDB" id="6620093at2"/>
<comment type="similarity">
    <text evidence="1">Belongs to the UDP-glycosyltransferase family.</text>
</comment>
<dbReference type="InterPro" id="IPR010610">
    <property type="entry name" value="EryCIII-like_C"/>
</dbReference>
<evidence type="ECO:0000313" key="6">
    <source>
        <dbReference type="Proteomes" id="UP000266340"/>
    </source>
</evidence>
<dbReference type="Proteomes" id="UP000266340">
    <property type="component" value="Unassembled WGS sequence"/>
</dbReference>
<evidence type="ECO:0000256" key="2">
    <source>
        <dbReference type="ARBA" id="ARBA00022676"/>
    </source>
</evidence>
<dbReference type="EMBL" id="QXJM01000048">
    <property type="protein sequence ID" value="RIE00817.1"/>
    <property type="molecule type" value="Genomic_DNA"/>
</dbReference>
<name>A0A398CLU3_9BACL</name>
<dbReference type="GO" id="GO:0016758">
    <property type="term" value="F:hexosyltransferase activity"/>
    <property type="evidence" value="ECO:0007669"/>
    <property type="project" value="InterPro"/>
</dbReference>
<dbReference type="NCBIfam" id="TIGR01426">
    <property type="entry name" value="MGT"/>
    <property type="match status" value="1"/>
</dbReference>
<evidence type="ECO:0000259" key="4">
    <source>
        <dbReference type="Pfam" id="PF06722"/>
    </source>
</evidence>
<comment type="caution">
    <text evidence="5">The sequence shown here is derived from an EMBL/GenBank/DDBJ whole genome shotgun (WGS) entry which is preliminary data.</text>
</comment>
<dbReference type="CDD" id="cd03784">
    <property type="entry name" value="GT1_Gtf-like"/>
    <property type="match status" value="1"/>
</dbReference>
<evidence type="ECO:0000256" key="3">
    <source>
        <dbReference type="ARBA" id="ARBA00022679"/>
    </source>
</evidence>
<proteinExistence type="inferred from homology"/>
<keyword evidence="6" id="KW-1185">Reference proteome</keyword>
<reference evidence="5 6" key="1">
    <citation type="submission" date="2018-09" db="EMBL/GenBank/DDBJ databases">
        <title>Cohnella cavernae sp. nov., isolated from a karst cave.</title>
        <authorList>
            <person name="Zhu H."/>
        </authorList>
    </citation>
    <scope>NUCLEOTIDE SEQUENCE [LARGE SCALE GENOMIC DNA]</scope>
    <source>
        <strain evidence="5 6">K2E09-144</strain>
    </source>
</reference>
<protein>
    <submittedName>
        <fullName evidence="5">Glycosyl transferase family 1</fullName>
    </submittedName>
</protein>
<feature type="domain" description="Erythromycin biosynthesis protein CIII-like C-terminal" evidence="4">
    <location>
        <begin position="254"/>
        <end position="379"/>
    </location>
</feature>
<dbReference type="InterPro" id="IPR002213">
    <property type="entry name" value="UDP_glucos_trans"/>
</dbReference>
<evidence type="ECO:0000256" key="1">
    <source>
        <dbReference type="ARBA" id="ARBA00009995"/>
    </source>
</evidence>
<accession>A0A398CLU3</accession>
<sequence length="409" mass="45396">MSKILFINGPSAGHINPTFPLVEQLIEAGEEVVYFSSEEFRWKIEGMGASFRAYGNFLKSDDPLETKQFMGLILKLLSSYSIVIPGVMEQIKGETFDYVIHDSMYGCGTTISNILKLPHISTCTSFINAERMSSTQQRQDQPSGPTVSIVENVSHMKAFARLSYEVSQKFGIKRPNIDEVFFNKGQLNLVFTSSDLQPGSHSLDDSYEFVGFSPSRRAGELEFPFERLTDQSVIYISLGTMYNNDKDFYEICFAAFASFRGKVVLSLGNRVEAGAFPCIPGNFIVRNHVPQLEILKHACMFITHGGMGSTNEALSLGVPLIIVPMAADQPIVARRIQDLGAGILLNRDDLTPDLLRTTAEQVMLNPSYSKRSAELGESLITAAANNSALRAILRFKEKMNVELSLRKGR</sequence>